<evidence type="ECO:0000256" key="3">
    <source>
        <dbReference type="ARBA" id="ARBA00022705"/>
    </source>
</evidence>
<evidence type="ECO:0000256" key="1">
    <source>
        <dbReference type="ARBA" id="ARBA00010709"/>
    </source>
</evidence>
<dbReference type="RefSeq" id="YP_004940216.1">
    <property type="nucleotide sequence ID" value="NC_016448.1"/>
</dbReference>
<evidence type="ECO:0000256" key="4">
    <source>
        <dbReference type="ARBA" id="ARBA00023125"/>
    </source>
</evidence>
<dbReference type="EMBL" id="FJ483967">
    <property type="protein sequence ID" value="AEV80904.1"/>
    <property type="molecule type" value="Genomic_DNA"/>
</dbReference>
<evidence type="ECO:0000256" key="2">
    <source>
        <dbReference type="ARBA" id="ARBA00015068"/>
    </source>
</evidence>
<dbReference type="InterPro" id="IPR046938">
    <property type="entry name" value="DNA_clamp_sf"/>
</dbReference>
<reference evidence="7" key="1">
    <citation type="submission" date="2011-12" db="EMBL/GenBank/DDBJ databases">
        <title>Comparative genomics of primate cytomegaloviruses.</title>
        <authorList>
            <person name="Davison A.J."/>
            <person name="Holton M."/>
            <person name="Dolan A."/>
            <person name="Dargan D.J."/>
            <person name="Gatherer D."/>
            <person name="Hayward G.S."/>
        </authorList>
    </citation>
    <scope>NUCLEOTIDE SEQUENCE [LARGE SCALE GENOMIC DNA]</scope>
    <source>
        <strain evidence="7">SqSHV</strain>
    </source>
</reference>
<accession>G8XSV8</accession>
<evidence type="ECO:0000256" key="5">
    <source>
        <dbReference type="ARBA" id="ARBA00032287"/>
    </source>
</evidence>
<comment type="similarity">
    <text evidence="1">Belongs to the herpesviridae polymerase accessory protein family.</text>
</comment>
<keyword evidence="8" id="KW-1185">Reference proteome</keyword>
<dbReference type="Pfam" id="PF03325">
    <property type="entry name" value="Herpes_PAP"/>
    <property type="match status" value="1"/>
</dbReference>
<evidence type="ECO:0000313" key="8">
    <source>
        <dbReference type="Proteomes" id="UP000097892"/>
    </source>
</evidence>
<keyword evidence="3" id="KW-0235">DNA replication</keyword>
<name>G8XSV8_9BETA</name>
<proteinExistence type="inferred from homology"/>
<feature type="compositionally biased region" description="Basic and acidic residues" evidence="6">
    <location>
        <begin position="317"/>
        <end position="335"/>
    </location>
</feature>
<evidence type="ECO:0000256" key="6">
    <source>
        <dbReference type="SAM" id="MobiDB-lite"/>
    </source>
</evidence>
<dbReference type="GO" id="GO:0030337">
    <property type="term" value="F:DNA polymerase processivity factor activity"/>
    <property type="evidence" value="ECO:0007669"/>
    <property type="project" value="InterPro"/>
</dbReference>
<dbReference type="GO" id="GO:0019079">
    <property type="term" value="P:viral genome replication"/>
    <property type="evidence" value="ECO:0007669"/>
    <property type="project" value="InterPro"/>
</dbReference>
<dbReference type="InterPro" id="IPR004997">
    <property type="entry name" value="Herpes_PAP"/>
</dbReference>
<dbReference type="Gene3D" id="3.70.10.10">
    <property type="match status" value="1"/>
</dbReference>
<gene>
    <name evidence="7" type="primary">UL44</name>
</gene>
<dbReference type="Proteomes" id="UP000097892">
    <property type="component" value="Segment"/>
</dbReference>
<organism evidence="7 8">
    <name type="scientific">Saimiriine betaherpesvirus 4</name>
    <dbReference type="NCBI Taxonomy" id="1535247"/>
    <lineage>
        <taxon>Viruses</taxon>
        <taxon>Duplodnaviria</taxon>
        <taxon>Heunggongvirae</taxon>
        <taxon>Peploviricota</taxon>
        <taxon>Herviviricetes</taxon>
        <taxon>Herpesvirales</taxon>
        <taxon>Orthoherpesviridae</taxon>
        <taxon>Betaherpesvirinae</taxon>
        <taxon>Cytomegalovirus</taxon>
        <taxon>Cytomegalovirus saimiriinebeta4</taxon>
    </lineage>
</organism>
<feature type="region of interest" description="Disordered" evidence="6">
    <location>
        <begin position="295"/>
        <end position="384"/>
    </location>
</feature>
<dbReference type="KEGG" id="vg:11464274"/>
<evidence type="ECO:0000313" key="7">
    <source>
        <dbReference type="EMBL" id="AEV80904.1"/>
    </source>
</evidence>
<dbReference type="SUPFAM" id="SSF55979">
    <property type="entry name" value="DNA clamp"/>
    <property type="match status" value="2"/>
</dbReference>
<sequence length="384" mass="43295">MERKVRSPEPPTLALRLKPYKTAIQQLRSIIRTLKENTTVTFLPTPALVLQTVRNYCVAKITFNSSCLYITDKTFQPKTINNVTPLLGNFMYLTSSKDLTKFYIQDMSDLSAKICMCAPDFNMEFSSACVHGQDIIRESENSSVHVDFDFGVVTDLVKWLAPHTRVKRNVKKSPSSAGTVQILVHASPPVIKFVLSSGNELEFTANNRVCFHGVKNIRLNVQIKNLYQALMNCAVTKLPCTLRIMTEHDTMLYVASKNGLFCVENFLTEEPFQRNDLNTFEKNYKRQMANNVSLHEDGMETEAPPEMVPSKKHDRASRKSVEADHSAKEKYDQHKITNYMTSKSGGAGSSDRGPGYFGDAKEESDSDESVTFEFVPNAKKQKCT</sequence>
<dbReference type="GeneID" id="11464274"/>
<dbReference type="OrthoDB" id="6900at10239"/>
<protein>
    <recommendedName>
        <fullName evidence="2">DNA polymerase processivity factor</fullName>
    </recommendedName>
    <alternativeName>
        <fullName evidence="5">Polymerase accessory protein</fullName>
    </alternativeName>
</protein>
<dbReference type="GO" id="GO:0006260">
    <property type="term" value="P:DNA replication"/>
    <property type="evidence" value="ECO:0007669"/>
    <property type="project" value="UniProtKB-KW"/>
</dbReference>
<dbReference type="GO" id="GO:0003677">
    <property type="term" value="F:DNA binding"/>
    <property type="evidence" value="ECO:0007669"/>
    <property type="project" value="UniProtKB-KW"/>
</dbReference>
<keyword evidence="4" id="KW-0238">DNA-binding</keyword>